<dbReference type="InterPro" id="IPR015424">
    <property type="entry name" value="PyrdxlP-dep_Trfase"/>
</dbReference>
<comment type="pathway">
    <text evidence="5">Amino-acid biosynthesis; L-arginine biosynthesis; N(2)-acetyl-L-ornithine from L-glutamate: step 4/4.</text>
</comment>
<sequence>MSQNTLLDTPFIPSESTLNPVFDPQEFDRYVMQTYGRFPIAMERGQGCRLWDTQGKEYLDFVAGIATCTLGHAHPTLIATVTQQIQKLHHVSNFYYIPEQGALAKWIVDHSCADRVFFCNSGAEANEAAIKLIRKYAHTVLDFLEKPVILTAKASFHGRTLATVTATGQPKYQQDFDPLVPGFAYVPYNDIKAVENAIADLDEGNSRVAAIMLEPLQGEGGIRPGQLDYFLRLRKICDENSILLVFDEVQVGVGRSGKLWGYEHLGVEPDIFTSAKGLAGGIPIGAMMCKEFCNVFTPGTHASTFGGNPFVCASALTVLQTIEKENILQNVQQRGEQLRSRLRAIASAYPNLFTDVRGWGLINGIELSETISLTSLDIVKAAMEEGLLLAPAGPKVLRFVPPLIVSEAEVDQAAKLLEKVVAKLNV</sequence>
<dbReference type="InterPro" id="IPR004636">
    <property type="entry name" value="AcOrn/SuccOrn_fam"/>
</dbReference>
<evidence type="ECO:0000256" key="2">
    <source>
        <dbReference type="ARBA" id="ARBA00022605"/>
    </source>
</evidence>
<keyword evidence="1 5" id="KW-0032">Aminotransferase</keyword>
<keyword evidence="4 5" id="KW-0663">Pyridoxal phosphate</keyword>
<proteinExistence type="inferred from homology"/>
<dbReference type="InterPro" id="IPR015422">
    <property type="entry name" value="PyrdxlP-dep_Trfase_small"/>
</dbReference>
<evidence type="ECO:0000256" key="1">
    <source>
        <dbReference type="ARBA" id="ARBA00022576"/>
    </source>
</evidence>
<keyword evidence="3 5" id="KW-0808">Transferase</keyword>
<evidence type="ECO:0000256" key="3">
    <source>
        <dbReference type="ARBA" id="ARBA00022679"/>
    </source>
</evidence>
<reference evidence="7" key="1">
    <citation type="submission" date="2017-05" db="EMBL/GenBank/DDBJ databases">
        <title>Physiological properties and genetic analysis related to exopolysaccharide production of fresh-water unicellular cyanobacterium Aphanothece sacrum, Suizenji Nori, that has been cultured as a food source in Japan.</title>
        <authorList>
            <person name="Kanesaki Y."/>
            <person name="Yoshikawa S."/>
            <person name="Ohki K."/>
        </authorList>
    </citation>
    <scope>NUCLEOTIDE SEQUENCE [LARGE SCALE GENOMIC DNA]</scope>
    <source>
        <strain evidence="7">FPU1</strain>
    </source>
</reference>
<dbReference type="InterPro" id="IPR015421">
    <property type="entry name" value="PyrdxlP-dep_Trfase_major"/>
</dbReference>
<evidence type="ECO:0000256" key="5">
    <source>
        <dbReference type="HAMAP-Rule" id="MF_01107"/>
    </source>
</evidence>
<organism evidence="6 7">
    <name type="scientific">Aphanothece sacrum FPU1</name>
    <dbReference type="NCBI Taxonomy" id="1920663"/>
    <lineage>
        <taxon>Bacteria</taxon>
        <taxon>Bacillati</taxon>
        <taxon>Cyanobacteriota</taxon>
        <taxon>Cyanophyceae</taxon>
        <taxon>Oscillatoriophycideae</taxon>
        <taxon>Chroococcales</taxon>
        <taxon>Aphanothecaceae</taxon>
        <taxon>Aphanothece</taxon>
    </lineage>
</organism>
<feature type="binding site" evidence="5">
    <location>
        <position position="159"/>
    </location>
    <ligand>
        <name>N(2)-acetyl-L-ornithine</name>
        <dbReference type="ChEBI" id="CHEBI:57805"/>
    </ligand>
</feature>
<keyword evidence="7" id="KW-1185">Reference proteome</keyword>
<dbReference type="Gene3D" id="3.90.1150.10">
    <property type="entry name" value="Aspartate Aminotransferase, domain 1"/>
    <property type="match status" value="1"/>
</dbReference>
<dbReference type="NCBIfam" id="TIGR00707">
    <property type="entry name" value="argD"/>
    <property type="match status" value="1"/>
</dbReference>
<dbReference type="EMBL" id="BDQK01000015">
    <property type="protein sequence ID" value="GBF82107.1"/>
    <property type="molecule type" value="Genomic_DNA"/>
</dbReference>
<dbReference type="PIRSF" id="PIRSF000521">
    <property type="entry name" value="Transaminase_4ab_Lys_Orn"/>
    <property type="match status" value="1"/>
</dbReference>
<dbReference type="CDD" id="cd00610">
    <property type="entry name" value="OAT_like"/>
    <property type="match status" value="1"/>
</dbReference>
<dbReference type="Gene3D" id="3.40.640.10">
    <property type="entry name" value="Type I PLP-dependent aspartate aminotransferase-like (Major domain)"/>
    <property type="match status" value="1"/>
</dbReference>
<dbReference type="InterPro" id="IPR005814">
    <property type="entry name" value="Aminotrans_3"/>
</dbReference>
<comment type="cofactor">
    <cofactor evidence="5">
        <name>pyridoxal 5'-phosphate</name>
        <dbReference type="ChEBI" id="CHEBI:597326"/>
    </cofactor>
    <text evidence="5">Binds 1 pyridoxal phosphate per subunit.</text>
</comment>
<feature type="binding site" evidence="5">
    <location>
        <begin position="247"/>
        <end position="250"/>
    </location>
    <ligand>
        <name>pyridoxal 5'-phosphate</name>
        <dbReference type="ChEBI" id="CHEBI:597326"/>
    </ligand>
</feature>
<keyword evidence="5" id="KW-0963">Cytoplasm</keyword>
<accession>A0A401ILJ6</accession>
<comment type="subcellular location">
    <subcellularLocation>
        <location evidence="5">Cytoplasm</location>
    </subcellularLocation>
</comment>
<feature type="binding site" evidence="5">
    <location>
        <position position="303"/>
    </location>
    <ligand>
        <name>N(2)-acetyl-L-ornithine</name>
        <dbReference type="ChEBI" id="CHEBI:57805"/>
    </ligand>
</feature>
<dbReference type="Proteomes" id="UP000287247">
    <property type="component" value="Unassembled WGS sequence"/>
</dbReference>
<dbReference type="GO" id="GO:0006526">
    <property type="term" value="P:L-arginine biosynthetic process"/>
    <property type="evidence" value="ECO:0007669"/>
    <property type="project" value="UniProtKB-UniRule"/>
</dbReference>
<feature type="binding site" evidence="5">
    <location>
        <position position="304"/>
    </location>
    <ligand>
        <name>pyridoxal 5'-phosphate</name>
        <dbReference type="ChEBI" id="CHEBI:597326"/>
    </ligand>
</feature>
<evidence type="ECO:0000256" key="4">
    <source>
        <dbReference type="ARBA" id="ARBA00022898"/>
    </source>
</evidence>
<comment type="caution">
    <text evidence="6">The sequence shown here is derived from an EMBL/GenBank/DDBJ whole genome shotgun (WGS) entry which is preliminary data.</text>
</comment>
<dbReference type="GO" id="GO:0030170">
    <property type="term" value="F:pyridoxal phosphate binding"/>
    <property type="evidence" value="ECO:0007669"/>
    <property type="project" value="InterPro"/>
</dbReference>
<dbReference type="AlphaFoldDB" id="A0A401ILJ6"/>
<dbReference type="UniPathway" id="UPA00068">
    <property type="reaction ID" value="UER00109"/>
</dbReference>
<evidence type="ECO:0000313" key="7">
    <source>
        <dbReference type="Proteomes" id="UP000287247"/>
    </source>
</evidence>
<dbReference type="GO" id="GO:0042802">
    <property type="term" value="F:identical protein binding"/>
    <property type="evidence" value="ECO:0007669"/>
    <property type="project" value="TreeGrafter"/>
</dbReference>
<dbReference type="EC" id="2.6.1.11" evidence="5"/>
<name>A0A401ILJ6_APHSA</name>
<dbReference type="PROSITE" id="PS00600">
    <property type="entry name" value="AA_TRANSFER_CLASS_3"/>
    <property type="match status" value="1"/>
</dbReference>
<dbReference type="NCBIfam" id="NF002325">
    <property type="entry name" value="PRK01278.1"/>
    <property type="match status" value="1"/>
</dbReference>
<gene>
    <name evidence="5" type="primary">argD</name>
    <name evidence="6" type="ORF">AsFPU1_3534</name>
</gene>
<keyword evidence="2 5" id="KW-0028">Amino-acid biosynthesis</keyword>
<comment type="miscellaneous">
    <text evidence="5">May also have succinyldiaminopimelate aminotransferase activity, thus carrying out the corresponding step in lysine biosynthesis.</text>
</comment>
<dbReference type="GO" id="GO:0005737">
    <property type="term" value="C:cytoplasm"/>
    <property type="evidence" value="ECO:0007669"/>
    <property type="project" value="UniProtKB-SubCell"/>
</dbReference>
<dbReference type="HAMAP" id="MF_01107">
    <property type="entry name" value="ArgD_aminotrans_3"/>
    <property type="match status" value="1"/>
</dbReference>
<dbReference type="PANTHER" id="PTHR11986">
    <property type="entry name" value="AMINOTRANSFERASE CLASS III"/>
    <property type="match status" value="1"/>
</dbReference>
<dbReference type="SUPFAM" id="SSF53383">
    <property type="entry name" value="PLP-dependent transferases"/>
    <property type="match status" value="1"/>
</dbReference>
<comment type="similarity">
    <text evidence="5">Belongs to the class-III pyridoxal-phosphate-dependent aminotransferase family. ArgD subfamily.</text>
</comment>
<comment type="catalytic activity">
    <reaction evidence="5">
        <text>N(2)-acetyl-L-ornithine + 2-oxoglutarate = N-acetyl-L-glutamate 5-semialdehyde + L-glutamate</text>
        <dbReference type="Rhea" id="RHEA:18049"/>
        <dbReference type="ChEBI" id="CHEBI:16810"/>
        <dbReference type="ChEBI" id="CHEBI:29123"/>
        <dbReference type="ChEBI" id="CHEBI:29985"/>
        <dbReference type="ChEBI" id="CHEBI:57805"/>
        <dbReference type="EC" id="2.6.1.11"/>
    </reaction>
</comment>
<dbReference type="GO" id="GO:0003992">
    <property type="term" value="F:N2-acetyl-L-ornithine:2-oxoglutarate 5-aminotransferase activity"/>
    <property type="evidence" value="ECO:0007669"/>
    <property type="project" value="UniProtKB-UniRule"/>
</dbReference>
<dbReference type="InterPro" id="IPR049704">
    <property type="entry name" value="Aminotrans_3_PPA_site"/>
</dbReference>
<feature type="binding site" evidence="5">
    <location>
        <begin position="122"/>
        <end position="123"/>
    </location>
    <ligand>
        <name>pyridoxal 5'-phosphate</name>
        <dbReference type="ChEBI" id="CHEBI:597326"/>
    </ligand>
</feature>
<feature type="binding site" evidence="5">
    <location>
        <position position="156"/>
    </location>
    <ligand>
        <name>pyridoxal 5'-phosphate</name>
        <dbReference type="ChEBI" id="CHEBI:597326"/>
    </ligand>
</feature>
<dbReference type="InterPro" id="IPR050103">
    <property type="entry name" value="Class-III_PLP-dep_AT"/>
</dbReference>
<dbReference type="PANTHER" id="PTHR11986:SF79">
    <property type="entry name" value="ACETYLORNITHINE AMINOTRANSFERASE, MITOCHONDRIAL"/>
    <property type="match status" value="1"/>
</dbReference>
<keyword evidence="5" id="KW-0055">Arginine biosynthesis</keyword>
<protein>
    <recommendedName>
        <fullName evidence="5">Acetylornithine aminotransferase</fullName>
        <shortName evidence="5">ACOAT</shortName>
        <ecNumber evidence="5">2.6.1.11</ecNumber>
    </recommendedName>
</protein>
<dbReference type="Pfam" id="PF00202">
    <property type="entry name" value="Aminotran_3"/>
    <property type="match status" value="1"/>
</dbReference>
<comment type="subunit">
    <text evidence="5">Homodimer.</text>
</comment>
<feature type="modified residue" description="N6-(pyridoxal phosphate)lysine" evidence="5">
    <location>
        <position position="276"/>
    </location>
</feature>
<dbReference type="FunFam" id="3.40.640.10:FF:000004">
    <property type="entry name" value="Acetylornithine aminotransferase"/>
    <property type="match status" value="1"/>
</dbReference>
<evidence type="ECO:0000313" key="6">
    <source>
        <dbReference type="EMBL" id="GBF82107.1"/>
    </source>
</evidence>